<comment type="function">
    <text evidence="18">Catalyzes the hydrolysis of ATP coupled with the transport of calcium.</text>
</comment>
<dbReference type="FunFam" id="2.70.150.10:FF:000028">
    <property type="entry name" value="Calcium-transporting ATPase"/>
    <property type="match status" value="1"/>
</dbReference>
<feature type="compositionally biased region" description="Polar residues" evidence="19">
    <location>
        <begin position="1"/>
        <end position="19"/>
    </location>
</feature>
<dbReference type="FunFam" id="1.20.1110.10:FF:000039">
    <property type="entry name" value="Calcium-transporting ATPase"/>
    <property type="match status" value="1"/>
</dbReference>
<feature type="compositionally biased region" description="Polar residues" evidence="19">
    <location>
        <begin position="118"/>
        <end position="145"/>
    </location>
</feature>
<evidence type="ECO:0000256" key="18">
    <source>
        <dbReference type="RuleBase" id="RU361146"/>
    </source>
</evidence>
<dbReference type="EC" id="7.2.2.10" evidence="18"/>
<dbReference type="STRING" id="2656787.A0A370TK29"/>
<dbReference type="NCBIfam" id="TIGR01494">
    <property type="entry name" value="ATPase_P-type"/>
    <property type="match status" value="2"/>
</dbReference>
<keyword evidence="9 18" id="KW-0067">ATP-binding</keyword>
<evidence type="ECO:0000256" key="14">
    <source>
        <dbReference type="ARBA" id="ARBA00023136"/>
    </source>
</evidence>
<dbReference type="InterPro" id="IPR006068">
    <property type="entry name" value="ATPase_P-typ_cation-transptr_C"/>
</dbReference>
<evidence type="ECO:0000256" key="3">
    <source>
        <dbReference type="ARBA" id="ARBA00022554"/>
    </source>
</evidence>
<dbReference type="Gene3D" id="3.40.1110.10">
    <property type="entry name" value="Calcium-transporting ATPase, cytoplasmic domain N"/>
    <property type="match status" value="1"/>
</dbReference>
<dbReference type="SFLD" id="SFLDS00003">
    <property type="entry name" value="Haloacid_Dehalogenase"/>
    <property type="match status" value="1"/>
</dbReference>
<dbReference type="Proteomes" id="UP000254866">
    <property type="component" value="Unassembled WGS sequence"/>
</dbReference>
<sequence length="1358" mass="147120">MADTTNGSKGYGTITSPSARNGPARQWAPTITIDTFAVGPPSNDQRTTSGDRPPSPASSAASAISSTARQRSLSLEYQPLLASSWRPATSQSISSHTSEPRGLSPDGSHLAVPDIRSRASSIDRQSLSSYGGETHLTTPSLSDPGNSRAHSRSGSPVAAGNDDPLKPHPGEEADFHVENNVFAFSPGQLSKLFDHNGLGAFYSLGGLEGLVRGLRTDSACGLSLDESKLEGTVDFETATGNAPTKTKAGTPHEEDPCPPPVHAPHRGSPEPYGDRKRVFGSNRLPEKTGNTLLQIMWVAFNDKVLIILTVVAAISLALGLYQDFGQSSRYGGPKVRWVEGVTIMTAVVIVVIVGSVNDFQKEQQFIKLNRKKADRVVKVIRSGKSLQISVYDVVAGDVLHIEPGDLIPADGILISGNNVKCDESSITGESDQKRKCPGEKVVSSIEGTQSTTIHAGPFIISGSKVLEGTGTYLVTSVGLNSSYGKMIMAVMDDSEATPTPLQTKLSIMAEQITRAGCAIALILFIVLFAKFLANLGSNPGTPAEKAQDFLQIVIVTITIIVIAVPEGLPLAVTLALAFAMTNMLKENNLVRVLSSCETMGNATTICSDKTGTLTTNKMTAVAGQLGMDCRFASNTKTPIRQQEASNIVPRDAEPMAMSEVAPLLSSEAKDLLVKSITINSTAFEGIENGQSTFIGSKTETALLLFAQEHLAMASASEEREKATVVQVFPFDSARKYMAVVTKQPDGTYRMYVKGASEILLDTCTRVITDITGPVQSTPLTQSARDSLNRTMVEYTTKSLRTMSLIYRDFESFPPPGARILEDDPTRTAFDDVLKDMVFLGIIGIQDPIRLGVQEAVAKCQHAGVVVRMVTGDNVNTASAIAQECGIYDPRDGILLQGPEFRRLPEPEMDQIIPKLRVLARSSPEDKRVLVKRLKSLGETVAVTGDGTNDGPALRAADVGFSMGISGTEVAKEVSSIILLDDNFSSIVRALEWGRAVNDSVRKFLQFQLTVNITAVGITFVSAVADPREEPILTPVQLLWVNLIMDTFAALALATDPPTPSLLDRKPDRKTTRLITLDMWKMIIGQSIYQLIVTLVLNFRGNEIFGYTTPFEQSRLETLVFNIYVWMQIFNQLNNRRLDRKLNIFEGISRNWFFIGINIITVSGQAIIIFAGSSALSTIRLDAKQWGITLIFGLISLPIGILIRLIPNEFIRACIPASFCRNDTDRPRPTPSNEERFEWNDAVQDIRDQLTLFKHIRGGPFQTLTADLLLASRQGPSLAKRDTDKRYGDKSKWKRWMHIRPRQRRRSKSVLGPAAAMAGVVAGSIAGWGSPPTERSVSGGSDGSNSPLPPNQSSTHPPK</sequence>
<feature type="transmembrane region" description="Helical" evidence="18">
    <location>
        <begin position="304"/>
        <end position="321"/>
    </location>
</feature>
<keyword evidence="11" id="KW-1278">Translocase</keyword>
<dbReference type="InterPro" id="IPR044492">
    <property type="entry name" value="P_typ_ATPase_HD_dom"/>
</dbReference>
<evidence type="ECO:0000256" key="4">
    <source>
        <dbReference type="ARBA" id="ARBA00022568"/>
    </source>
</evidence>
<feature type="domain" description="Cation-transporting P-type ATPase C-terminal" evidence="21">
    <location>
        <begin position="1031"/>
        <end position="1205"/>
    </location>
</feature>
<dbReference type="PANTHER" id="PTHR24093:SF369">
    <property type="entry name" value="CALCIUM-TRANSPORTING ATPASE"/>
    <property type="match status" value="1"/>
</dbReference>
<dbReference type="GO" id="GO:0016887">
    <property type="term" value="F:ATP hydrolysis activity"/>
    <property type="evidence" value="ECO:0007669"/>
    <property type="project" value="InterPro"/>
</dbReference>
<comment type="caution">
    <text evidence="23">The sequence shown here is derived from an EMBL/GenBank/DDBJ whole genome shotgun (WGS) entry which is preliminary data.</text>
</comment>
<dbReference type="Pfam" id="PF00690">
    <property type="entry name" value="Cation_ATPase_N"/>
    <property type="match status" value="1"/>
</dbReference>
<evidence type="ECO:0000256" key="9">
    <source>
        <dbReference type="ARBA" id="ARBA00022840"/>
    </source>
</evidence>
<keyword evidence="3" id="KW-0926">Vacuole</keyword>
<dbReference type="InterPro" id="IPR008250">
    <property type="entry name" value="ATPase_P-typ_transduc_dom_A_sf"/>
</dbReference>
<comment type="subcellular location">
    <subcellularLocation>
        <location evidence="18">Membrane</location>
        <topology evidence="18">Multi-pass membrane protein</topology>
    </subcellularLocation>
    <subcellularLocation>
        <location evidence="1">Vacuole membrane</location>
        <topology evidence="1">Multi-pass membrane protein</topology>
    </subcellularLocation>
</comment>
<dbReference type="NCBIfam" id="TIGR01517">
    <property type="entry name" value="ATPase-IIB_Ca"/>
    <property type="match status" value="1"/>
</dbReference>
<dbReference type="GO" id="GO:0005388">
    <property type="term" value="F:P-type calcium transporter activity"/>
    <property type="evidence" value="ECO:0007669"/>
    <property type="project" value="UniProtKB-EC"/>
</dbReference>
<dbReference type="PANTHER" id="PTHR24093">
    <property type="entry name" value="CATION TRANSPORTING ATPASE"/>
    <property type="match status" value="1"/>
</dbReference>
<feature type="transmembrane region" description="Helical" evidence="18">
    <location>
        <begin position="341"/>
        <end position="359"/>
    </location>
</feature>
<dbReference type="InterPro" id="IPR023214">
    <property type="entry name" value="HAD_sf"/>
</dbReference>
<dbReference type="SFLD" id="SFLDG00002">
    <property type="entry name" value="C1.7:_P-type_atpase_like"/>
    <property type="match status" value="1"/>
</dbReference>
<dbReference type="CDD" id="cd02081">
    <property type="entry name" value="P-type_ATPase_Ca_PMCA-like"/>
    <property type="match status" value="1"/>
</dbReference>
<feature type="compositionally biased region" description="Low complexity" evidence="19">
    <location>
        <begin position="57"/>
        <end position="72"/>
    </location>
</feature>
<keyword evidence="7 18" id="KW-0547">Nucleotide-binding</keyword>
<organism evidence="23 24">
    <name type="scientific">Venustampulla echinocandica</name>
    <dbReference type="NCBI Taxonomy" id="2656787"/>
    <lineage>
        <taxon>Eukaryota</taxon>
        <taxon>Fungi</taxon>
        <taxon>Dikarya</taxon>
        <taxon>Ascomycota</taxon>
        <taxon>Pezizomycotina</taxon>
        <taxon>Leotiomycetes</taxon>
        <taxon>Helotiales</taxon>
        <taxon>Pleuroascaceae</taxon>
        <taxon>Venustampulla</taxon>
    </lineage>
</organism>
<evidence type="ECO:0000256" key="10">
    <source>
        <dbReference type="ARBA" id="ARBA00022842"/>
    </source>
</evidence>
<dbReference type="Gene3D" id="1.20.1110.10">
    <property type="entry name" value="Calcium-transporting ATPase, transmembrane domain"/>
    <property type="match status" value="1"/>
</dbReference>
<dbReference type="Pfam" id="PF13246">
    <property type="entry name" value="Cation_ATPase"/>
    <property type="match status" value="1"/>
</dbReference>
<evidence type="ECO:0000256" key="17">
    <source>
        <dbReference type="ARBA" id="ARBA00059328"/>
    </source>
</evidence>
<keyword evidence="8 18" id="KW-0106">Calcium</keyword>
<dbReference type="InterPro" id="IPR023298">
    <property type="entry name" value="ATPase_P-typ_TM_dom_sf"/>
</dbReference>
<feature type="compositionally biased region" description="Polar residues" evidence="19">
    <location>
        <begin position="1332"/>
        <end position="1358"/>
    </location>
</feature>
<feature type="region of interest" description="Disordered" evidence="19">
    <location>
        <begin position="1323"/>
        <end position="1358"/>
    </location>
</feature>
<dbReference type="GO" id="GO:0046872">
    <property type="term" value="F:metal ion binding"/>
    <property type="evidence" value="ECO:0007669"/>
    <property type="project" value="UniProtKB-KW"/>
</dbReference>
<evidence type="ECO:0000259" key="21">
    <source>
        <dbReference type="Pfam" id="PF00689"/>
    </source>
</evidence>
<keyword evidence="13 18" id="KW-0406">Ion transport</keyword>
<dbReference type="FunFam" id="3.40.1110.10:FF:000031">
    <property type="entry name" value="Calcium-transporting ATPase"/>
    <property type="match status" value="1"/>
</dbReference>
<evidence type="ECO:0000256" key="5">
    <source>
        <dbReference type="ARBA" id="ARBA00022692"/>
    </source>
</evidence>
<gene>
    <name evidence="23" type="ORF">BP5553_06492</name>
</gene>
<dbReference type="SUPFAM" id="SSF81665">
    <property type="entry name" value="Calcium ATPase, transmembrane domain M"/>
    <property type="match status" value="1"/>
</dbReference>
<comment type="function">
    <text evidence="17">This magnesium-dependent enzyme catalyzes the hydrolysis of ATP coupled with the transport of calcium. Transports the calcium to the vacuole and participates in the control of the cytosolic free calcium.</text>
</comment>
<keyword evidence="5 18" id="KW-0812">Transmembrane</keyword>
<keyword evidence="24" id="KW-1185">Reference proteome</keyword>
<dbReference type="OrthoDB" id="3352408at2759"/>
<evidence type="ECO:0000256" key="1">
    <source>
        <dbReference type="ARBA" id="ARBA00004128"/>
    </source>
</evidence>
<dbReference type="GO" id="GO:0005886">
    <property type="term" value="C:plasma membrane"/>
    <property type="evidence" value="ECO:0007669"/>
    <property type="project" value="TreeGrafter"/>
</dbReference>
<dbReference type="EMBL" id="NPIC01000005">
    <property type="protein sequence ID" value="RDL35880.1"/>
    <property type="molecule type" value="Genomic_DNA"/>
</dbReference>
<evidence type="ECO:0000256" key="7">
    <source>
        <dbReference type="ARBA" id="ARBA00022741"/>
    </source>
</evidence>
<dbReference type="PRINTS" id="PR00119">
    <property type="entry name" value="CATATPASE"/>
</dbReference>
<feature type="transmembrane region" description="Helical" evidence="18">
    <location>
        <begin position="552"/>
        <end position="579"/>
    </location>
</feature>
<keyword evidence="12 18" id="KW-1133">Transmembrane helix</keyword>
<comment type="similarity">
    <text evidence="15 18">Belongs to the cation transport ATPase (P-type) (TC 3.A.3) family.</text>
</comment>
<proteinExistence type="inferred from homology"/>
<evidence type="ECO:0000256" key="13">
    <source>
        <dbReference type="ARBA" id="ARBA00023065"/>
    </source>
</evidence>
<comment type="catalytic activity">
    <reaction evidence="16 18">
        <text>Ca(2+)(in) + ATP + H2O = Ca(2+)(out) + ADP + phosphate + H(+)</text>
        <dbReference type="Rhea" id="RHEA:18105"/>
        <dbReference type="ChEBI" id="CHEBI:15377"/>
        <dbReference type="ChEBI" id="CHEBI:15378"/>
        <dbReference type="ChEBI" id="CHEBI:29108"/>
        <dbReference type="ChEBI" id="CHEBI:30616"/>
        <dbReference type="ChEBI" id="CHEBI:43474"/>
        <dbReference type="ChEBI" id="CHEBI:456216"/>
        <dbReference type="EC" id="7.2.2.10"/>
    </reaction>
</comment>
<keyword evidence="6" id="KW-0479">Metal-binding</keyword>
<dbReference type="Gene3D" id="3.40.50.1000">
    <property type="entry name" value="HAD superfamily/HAD-like"/>
    <property type="match status" value="1"/>
</dbReference>
<dbReference type="PROSITE" id="PS00154">
    <property type="entry name" value="ATPASE_E1_E2"/>
    <property type="match status" value="1"/>
</dbReference>
<dbReference type="InterPro" id="IPR018303">
    <property type="entry name" value="ATPase_P-typ_P_site"/>
</dbReference>
<evidence type="ECO:0000256" key="19">
    <source>
        <dbReference type="SAM" id="MobiDB-lite"/>
    </source>
</evidence>
<keyword evidence="2 18" id="KW-0813">Transport</keyword>
<feature type="compositionally biased region" description="Polar residues" evidence="19">
    <location>
        <begin position="86"/>
        <end position="97"/>
    </location>
</feature>
<dbReference type="SUPFAM" id="SSF81653">
    <property type="entry name" value="Calcium ATPase, transduction domain A"/>
    <property type="match status" value="1"/>
</dbReference>
<feature type="transmembrane region" description="Helical" evidence="18">
    <location>
        <begin position="1152"/>
        <end position="1173"/>
    </location>
</feature>
<evidence type="ECO:0000256" key="11">
    <source>
        <dbReference type="ARBA" id="ARBA00022967"/>
    </source>
</evidence>
<dbReference type="GO" id="GO:0006874">
    <property type="term" value="P:intracellular calcium ion homeostasis"/>
    <property type="evidence" value="ECO:0007669"/>
    <property type="project" value="TreeGrafter"/>
</dbReference>
<evidence type="ECO:0000256" key="16">
    <source>
        <dbReference type="ARBA" id="ARBA00048694"/>
    </source>
</evidence>
<evidence type="ECO:0000313" key="23">
    <source>
        <dbReference type="EMBL" id="RDL35880.1"/>
    </source>
</evidence>
<dbReference type="Gene3D" id="2.70.150.10">
    <property type="entry name" value="Calcium-transporting ATPase, cytoplasmic transduction domain A"/>
    <property type="match status" value="1"/>
</dbReference>
<evidence type="ECO:0000256" key="12">
    <source>
        <dbReference type="ARBA" id="ARBA00022989"/>
    </source>
</evidence>
<dbReference type="GeneID" id="43599341"/>
<dbReference type="Pfam" id="PF00122">
    <property type="entry name" value="E1-E2_ATPase"/>
    <property type="match status" value="1"/>
</dbReference>
<dbReference type="GO" id="GO:0005524">
    <property type="term" value="F:ATP binding"/>
    <property type="evidence" value="ECO:0007669"/>
    <property type="project" value="UniProtKB-KW"/>
</dbReference>
<comment type="caution">
    <text evidence="18">Lacks conserved residue(s) required for the propagation of feature annotation.</text>
</comment>
<evidence type="ECO:0000256" key="6">
    <source>
        <dbReference type="ARBA" id="ARBA00022723"/>
    </source>
</evidence>
<evidence type="ECO:0000313" key="24">
    <source>
        <dbReference type="Proteomes" id="UP000254866"/>
    </source>
</evidence>
<dbReference type="Pfam" id="PF00689">
    <property type="entry name" value="Cation_ATPase_C"/>
    <property type="match status" value="1"/>
</dbReference>
<feature type="compositionally biased region" description="Basic and acidic residues" evidence="19">
    <location>
        <begin position="163"/>
        <end position="172"/>
    </location>
</feature>
<feature type="region of interest" description="Disordered" evidence="19">
    <location>
        <begin position="1"/>
        <end position="172"/>
    </location>
</feature>
<dbReference type="InterPro" id="IPR059000">
    <property type="entry name" value="ATPase_P-type_domA"/>
</dbReference>
<dbReference type="InterPro" id="IPR036412">
    <property type="entry name" value="HAD-like_sf"/>
</dbReference>
<keyword evidence="4 18" id="KW-0109">Calcium transport</keyword>
<evidence type="ECO:0000259" key="22">
    <source>
        <dbReference type="Pfam" id="PF00690"/>
    </source>
</evidence>
<reference evidence="23 24" key="1">
    <citation type="journal article" date="2018" name="IMA Fungus">
        <title>IMA Genome-F 9: Draft genome sequence of Annulohypoxylon stygium, Aspergillus mulundensis, Berkeleyomyces basicola (syn. Thielaviopsis basicola), Ceratocystis smalleyi, two Cercospora beticola strains, Coleophoma cylindrospora, Fusarium fracticaudum, Phialophora cf. hyalina, and Morchella septimelata.</title>
        <authorList>
            <person name="Wingfield B.D."/>
            <person name="Bills G.F."/>
            <person name="Dong Y."/>
            <person name="Huang W."/>
            <person name="Nel W.J."/>
            <person name="Swalarsk-Parry B.S."/>
            <person name="Vaghefi N."/>
            <person name="Wilken P.M."/>
            <person name="An Z."/>
            <person name="de Beer Z.W."/>
            <person name="De Vos L."/>
            <person name="Chen L."/>
            <person name="Duong T.A."/>
            <person name="Gao Y."/>
            <person name="Hammerbacher A."/>
            <person name="Kikkert J.R."/>
            <person name="Li Y."/>
            <person name="Li H."/>
            <person name="Li K."/>
            <person name="Li Q."/>
            <person name="Liu X."/>
            <person name="Ma X."/>
            <person name="Naidoo K."/>
            <person name="Pethybridge S.J."/>
            <person name="Sun J."/>
            <person name="Steenkamp E.T."/>
            <person name="van der Nest M.A."/>
            <person name="van Wyk S."/>
            <person name="Wingfield M.J."/>
            <person name="Xiong C."/>
            <person name="Yue Q."/>
            <person name="Zhang X."/>
        </authorList>
    </citation>
    <scope>NUCLEOTIDE SEQUENCE [LARGE SCALE GENOMIC DNA]</scope>
    <source>
        <strain evidence="23 24">BP 5553</strain>
    </source>
</reference>
<evidence type="ECO:0000256" key="8">
    <source>
        <dbReference type="ARBA" id="ARBA00022837"/>
    </source>
</evidence>
<name>A0A370TK29_9HELO</name>
<dbReference type="GO" id="GO:0005774">
    <property type="term" value="C:vacuolar membrane"/>
    <property type="evidence" value="ECO:0007669"/>
    <property type="project" value="UniProtKB-SubCell"/>
</dbReference>
<keyword evidence="10" id="KW-0460">Magnesium</keyword>
<dbReference type="FunFam" id="3.40.50.1000:FF:000018">
    <property type="entry name" value="Calcium-transporting ATPase"/>
    <property type="match status" value="1"/>
</dbReference>
<dbReference type="SFLD" id="SFLDF00027">
    <property type="entry name" value="p-type_atpase"/>
    <property type="match status" value="1"/>
</dbReference>
<dbReference type="InterPro" id="IPR004014">
    <property type="entry name" value="ATPase_P-typ_cation-transptr_N"/>
</dbReference>
<feature type="transmembrane region" description="Helical" evidence="18">
    <location>
        <begin position="1309"/>
        <end position="1328"/>
    </location>
</feature>
<accession>A0A370TK29</accession>
<keyword evidence="14 18" id="KW-0472">Membrane</keyword>
<evidence type="ECO:0000256" key="2">
    <source>
        <dbReference type="ARBA" id="ARBA00022448"/>
    </source>
</evidence>
<evidence type="ECO:0000256" key="15">
    <source>
        <dbReference type="ARBA" id="ARBA00038148"/>
    </source>
</evidence>
<evidence type="ECO:0000259" key="20">
    <source>
        <dbReference type="Pfam" id="PF00122"/>
    </source>
</evidence>
<dbReference type="RefSeq" id="XP_031868536.1">
    <property type="nucleotide sequence ID" value="XM_032015115.1"/>
</dbReference>
<dbReference type="InterPro" id="IPR006408">
    <property type="entry name" value="P-type_ATPase_IIB"/>
</dbReference>
<dbReference type="SUPFAM" id="SSF56784">
    <property type="entry name" value="HAD-like"/>
    <property type="match status" value="1"/>
</dbReference>
<feature type="transmembrane region" description="Helical" evidence="18">
    <location>
        <begin position="512"/>
        <end position="532"/>
    </location>
</feature>
<feature type="region of interest" description="Disordered" evidence="19">
    <location>
        <begin position="237"/>
        <end position="280"/>
    </location>
</feature>
<dbReference type="InterPro" id="IPR001757">
    <property type="entry name" value="P_typ_ATPase"/>
</dbReference>
<protein>
    <recommendedName>
        <fullName evidence="18">Calcium-transporting ATPase</fullName>
        <ecNumber evidence="18">7.2.2.10</ecNumber>
    </recommendedName>
</protein>
<dbReference type="SUPFAM" id="SSF81660">
    <property type="entry name" value="Metal cation-transporting ATPase, ATP-binding domain N"/>
    <property type="match status" value="1"/>
</dbReference>
<feature type="domain" description="P-type ATPase A" evidence="20">
    <location>
        <begin position="374"/>
        <end position="490"/>
    </location>
</feature>
<feature type="domain" description="Cation-transporting P-type ATPase N-terminal" evidence="22">
    <location>
        <begin position="274"/>
        <end position="315"/>
    </location>
</feature>
<feature type="transmembrane region" description="Helical" evidence="18">
    <location>
        <begin position="1185"/>
        <end position="1205"/>
    </location>
</feature>
<dbReference type="InterPro" id="IPR023299">
    <property type="entry name" value="ATPase_P-typ_cyto_dom_N"/>
</dbReference>